<dbReference type="EMBL" id="QTPM01000012">
    <property type="protein sequence ID" value="RQY93893.1"/>
    <property type="molecule type" value="Genomic_DNA"/>
</dbReference>
<sequence length="401" mass="44916">MKMSELPAVERRVNLSDLSQFAARLEMKTKDLREEILAPRPRKSPPVFTTTELAELCGLERNKIQYHYNRENNPLPAGEPQGNGRSRLFTLAEARLWVQEASAIWQSPVKTGVGTHHAAVLSTANFKGGSCKTTTAMCIAQGLSLRGRKVLLVDLDPQASLSELCGLYAEKDVTWEDTVLPYIYDPDKVTLGEKVQSTYWDGIDLIPANNFMHDAEFFIPSQVVGNSKYEFWAVLRKGLEPLRSQYDYIVLDSAPSLSYLTMNGMIAADSLVMPLVPESLDFISSVSFWTLFSAVAETFSKHEVQKSYDFVSVLLSKVDNASTSSSHIVRDWARQSYEEWLSPIEIPASSVMSNGALAFSTVFDLSRGDAVAKTLSRIRQPLTDYCRWIDDQYVAKWRGAE</sequence>
<dbReference type="SUPFAM" id="SSF52540">
    <property type="entry name" value="P-loop containing nucleoside triphosphate hydrolases"/>
    <property type="match status" value="1"/>
</dbReference>
<reference evidence="2 3" key="1">
    <citation type="submission" date="2018-08" db="EMBL/GenBank/DDBJ databases">
        <title>Comparative analysis of Burkholderia isolates from Puerto Rico.</title>
        <authorList>
            <person name="Hall C."/>
            <person name="Sahl J."/>
            <person name="Wagner D."/>
        </authorList>
    </citation>
    <scope>NUCLEOTIDE SEQUENCE [LARGE SCALE GENOMIC DNA]</scope>
    <source>
        <strain evidence="2 3">Bp8966</strain>
    </source>
</reference>
<evidence type="ECO:0000313" key="3">
    <source>
        <dbReference type="Proteomes" id="UP000281098"/>
    </source>
</evidence>
<proteinExistence type="predicted"/>
<dbReference type="Pfam" id="PF13614">
    <property type="entry name" value="AAA_31"/>
    <property type="match status" value="1"/>
</dbReference>
<gene>
    <name evidence="2" type="ORF">DF017_12440</name>
</gene>
<comment type="caution">
    <text evidence="2">The sequence shown here is derived from an EMBL/GenBank/DDBJ whole genome shotgun (WGS) entry which is preliminary data.</text>
</comment>
<dbReference type="CDD" id="cd02042">
    <property type="entry name" value="ParAB_family"/>
    <property type="match status" value="1"/>
</dbReference>
<dbReference type="PANTHER" id="PTHR13696:SF52">
    <property type="entry name" value="PARA FAMILY PROTEIN CT_582"/>
    <property type="match status" value="1"/>
</dbReference>
<keyword evidence="3" id="KW-1185">Reference proteome</keyword>
<evidence type="ECO:0000313" key="2">
    <source>
        <dbReference type="EMBL" id="RQY93893.1"/>
    </source>
</evidence>
<evidence type="ECO:0000259" key="1">
    <source>
        <dbReference type="Pfam" id="PF13614"/>
    </source>
</evidence>
<dbReference type="Gene3D" id="3.40.50.300">
    <property type="entry name" value="P-loop containing nucleotide triphosphate hydrolases"/>
    <property type="match status" value="1"/>
</dbReference>
<dbReference type="InterPro" id="IPR025669">
    <property type="entry name" value="AAA_dom"/>
</dbReference>
<accession>A0ABX9YR49</accession>
<protein>
    <submittedName>
        <fullName evidence="2">ParA family protein</fullName>
    </submittedName>
</protein>
<dbReference type="Proteomes" id="UP000281098">
    <property type="component" value="Unassembled WGS sequence"/>
</dbReference>
<name>A0ABX9YR49_9BURK</name>
<dbReference type="InterPro" id="IPR050678">
    <property type="entry name" value="DNA_Partitioning_ATPase"/>
</dbReference>
<dbReference type="PANTHER" id="PTHR13696">
    <property type="entry name" value="P-LOOP CONTAINING NUCLEOSIDE TRIPHOSPHATE HYDROLASE"/>
    <property type="match status" value="1"/>
</dbReference>
<dbReference type="RefSeq" id="WP_124759603.1">
    <property type="nucleotide sequence ID" value="NZ_QTPM01000012.1"/>
</dbReference>
<organism evidence="2 3">
    <name type="scientific">Burkholderia stagnalis</name>
    <dbReference type="NCBI Taxonomy" id="1503054"/>
    <lineage>
        <taxon>Bacteria</taxon>
        <taxon>Pseudomonadati</taxon>
        <taxon>Pseudomonadota</taxon>
        <taxon>Betaproteobacteria</taxon>
        <taxon>Burkholderiales</taxon>
        <taxon>Burkholderiaceae</taxon>
        <taxon>Burkholderia</taxon>
        <taxon>Burkholderia cepacia complex</taxon>
    </lineage>
</organism>
<dbReference type="InterPro" id="IPR027417">
    <property type="entry name" value="P-loop_NTPase"/>
</dbReference>
<feature type="domain" description="AAA" evidence="1">
    <location>
        <begin position="120"/>
        <end position="283"/>
    </location>
</feature>